<accession>A0ABV9PW03</accession>
<dbReference type="Pfam" id="PF00704">
    <property type="entry name" value="Glyco_hydro_18"/>
    <property type="match status" value="1"/>
</dbReference>
<protein>
    <submittedName>
        <fullName evidence="5">Glycoside hydrolase family 18 protein</fullName>
    </submittedName>
</protein>
<reference evidence="6" key="1">
    <citation type="journal article" date="2019" name="Int. J. Syst. Evol. Microbiol.">
        <title>The Global Catalogue of Microorganisms (GCM) 10K type strain sequencing project: providing services to taxonomists for standard genome sequencing and annotation.</title>
        <authorList>
            <consortium name="The Broad Institute Genomics Platform"/>
            <consortium name="The Broad Institute Genome Sequencing Center for Infectious Disease"/>
            <person name="Wu L."/>
            <person name="Ma J."/>
        </authorList>
    </citation>
    <scope>NUCLEOTIDE SEQUENCE [LARGE SCALE GENOMIC DNA]</scope>
    <source>
        <strain evidence="6">WYCCWR 12678</strain>
    </source>
</reference>
<feature type="domain" description="LysM" evidence="3">
    <location>
        <begin position="2"/>
        <end position="45"/>
    </location>
</feature>
<dbReference type="CDD" id="cd02874">
    <property type="entry name" value="GH18_CFLE_spore_hydrolase"/>
    <property type="match status" value="1"/>
</dbReference>
<gene>
    <name evidence="5" type="ORF">ACFO8Q_02615</name>
</gene>
<dbReference type="Gene3D" id="3.20.20.80">
    <property type="entry name" value="Glycosidases"/>
    <property type="match status" value="1"/>
</dbReference>
<dbReference type="Gene3D" id="3.10.50.10">
    <property type="match status" value="1"/>
</dbReference>
<feature type="domain" description="GH18" evidence="4">
    <location>
        <begin position="108"/>
        <end position="430"/>
    </location>
</feature>
<evidence type="ECO:0000256" key="1">
    <source>
        <dbReference type="ARBA" id="ARBA00022801"/>
    </source>
</evidence>
<dbReference type="InterPro" id="IPR041704">
    <property type="entry name" value="CFLE_GH18"/>
</dbReference>
<evidence type="ECO:0000313" key="6">
    <source>
        <dbReference type="Proteomes" id="UP001596002"/>
    </source>
</evidence>
<name>A0ABV9PW03_9BACL</name>
<dbReference type="PROSITE" id="PS51782">
    <property type="entry name" value="LYSM"/>
    <property type="match status" value="2"/>
</dbReference>
<proteinExistence type="predicted"/>
<dbReference type="CDD" id="cd00118">
    <property type="entry name" value="LysM"/>
    <property type="match status" value="2"/>
</dbReference>
<dbReference type="PANTHER" id="PTHR46066">
    <property type="entry name" value="CHITINASE DOMAIN-CONTAINING PROTEIN 1 FAMILY MEMBER"/>
    <property type="match status" value="1"/>
</dbReference>
<comment type="caution">
    <text evidence="5">The sequence shown here is derived from an EMBL/GenBank/DDBJ whole genome shotgun (WGS) entry which is preliminary data.</text>
</comment>
<dbReference type="SMART" id="SM00257">
    <property type="entry name" value="LysM"/>
    <property type="match status" value="2"/>
</dbReference>
<organism evidence="5 6">
    <name type="scientific">Effusibacillus consociatus</name>
    <dbReference type="NCBI Taxonomy" id="1117041"/>
    <lineage>
        <taxon>Bacteria</taxon>
        <taxon>Bacillati</taxon>
        <taxon>Bacillota</taxon>
        <taxon>Bacilli</taxon>
        <taxon>Bacillales</taxon>
        <taxon>Alicyclobacillaceae</taxon>
        <taxon>Effusibacillus</taxon>
    </lineage>
</organism>
<dbReference type="InterPro" id="IPR011583">
    <property type="entry name" value="Chitinase_II/V-like_cat"/>
</dbReference>
<keyword evidence="2" id="KW-0326">Glycosidase</keyword>
<dbReference type="InterPro" id="IPR029070">
    <property type="entry name" value="Chitinase_insertion_sf"/>
</dbReference>
<feature type="domain" description="LysM" evidence="3">
    <location>
        <begin position="54"/>
        <end position="98"/>
    </location>
</feature>
<keyword evidence="6" id="KW-1185">Reference proteome</keyword>
<dbReference type="EMBL" id="JBHSHC010000014">
    <property type="protein sequence ID" value="MFC4766294.1"/>
    <property type="molecule type" value="Genomic_DNA"/>
</dbReference>
<sequence length="430" mass="47898">MFVHVVKSGESLFSIAKLYGGTVERIRAANELEGEGLIPGMSLLIPAGPPTTLRPYRIQEGDSLNSIARLVGTPPRIIQAVNDTFDEQNLVAGETIWIPSPVRSDKVIDVNGFLIPTGNEADEEILADTSDCLTYVSVFNSRVHADGTLSEIPDQRALQRAKEENIAPLVTVTNFDGTRFSSELARTVIGHPEIRKKTIENILNLVEAKGYHGVNIDFEHLYPEDRFDYNAFIRALVKAGRPRGIPVAVTIGPKMSDDPKNPWMGAFDYRELGKLADQVILMTFEWGWVGGPPMAIAPLNMVRRVLNYASTVMPPDKIMMGMALYGYNWPTPYEKGSRATGISPKAAVEQAIRTKGHIHFHAESAAPMYSYRGPRDEARQVWFEDARSVLAKFHVVEEMGLRGISYWMLGHPFPQNWTLLSSTFQIRKMG</sequence>
<keyword evidence="1 5" id="KW-0378">Hydrolase</keyword>
<dbReference type="InterPro" id="IPR001223">
    <property type="entry name" value="Glyco_hydro18_cat"/>
</dbReference>
<dbReference type="SMART" id="SM00636">
    <property type="entry name" value="Glyco_18"/>
    <property type="match status" value="1"/>
</dbReference>
<dbReference type="Proteomes" id="UP001596002">
    <property type="component" value="Unassembled WGS sequence"/>
</dbReference>
<dbReference type="Gene3D" id="3.10.350.10">
    <property type="entry name" value="LysM domain"/>
    <property type="match status" value="2"/>
</dbReference>
<dbReference type="SUPFAM" id="SSF51445">
    <property type="entry name" value="(Trans)glycosidases"/>
    <property type="match status" value="1"/>
</dbReference>
<dbReference type="PROSITE" id="PS51910">
    <property type="entry name" value="GH18_2"/>
    <property type="match status" value="1"/>
</dbReference>
<evidence type="ECO:0000259" key="4">
    <source>
        <dbReference type="PROSITE" id="PS51910"/>
    </source>
</evidence>
<dbReference type="GO" id="GO:0016787">
    <property type="term" value="F:hydrolase activity"/>
    <property type="evidence" value="ECO:0007669"/>
    <property type="project" value="UniProtKB-KW"/>
</dbReference>
<dbReference type="SUPFAM" id="SSF54106">
    <property type="entry name" value="LysM domain"/>
    <property type="match status" value="2"/>
</dbReference>
<evidence type="ECO:0000256" key="2">
    <source>
        <dbReference type="ARBA" id="ARBA00023295"/>
    </source>
</evidence>
<dbReference type="InterPro" id="IPR036779">
    <property type="entry name" value="LysM_dom_sf"/>
</dbReference>
<dbReference type="PANTHER" id="PTHR46066:SF2">
    <property type="entry name" value="CHITINASE DOMAIN-CONTAINING PROTEIN 1"/>
    <property type="match status" value="1"/>
</dbReference>
<dbReference type="RefSeq" id="WP_380024110.1">
    <property type="nucleotide sequence ID" value="NZ_JBHSHC010000014.1"/>
</dbReference>
<dbReference type="InterPro" id="IPR017853">
    <property type="entry name" value="GH"/>
</dbReference>
<dbReference type="Pfam" id="PF01476">
    <property type="entry name" value="LysM"/>
    <property type="match status" value="2"/>
</dbReference>
<evidence type="ECO:0000313" key="5">
    <source>
        <dbReference type="EMBL" id="MFC4766294.1"/>
    </source>
</evidence>
<dbReference type="InterPro" id="IPR018392">
    <property type="entry name" value="LysM"/>
</dbReference>
<evidence type="ECO:0000259" key="3">
    <source>
        <dbReference type="PROSITE" id="PS51782"/>
    </source>
</evidence>